<keyword evidence="1" id="KW-0040">ANK repeat</keyword>
<dbReference type="PROSITE" id="PS50088">
    <property type="entry name" value="ANK_REPEAT"/>
    <property type="match status" value="1"/>
</dbReference>
<evidence type="ECO:0000256" key="1">
    <source>
        <dbReference type="PROSITE-ProRule" id="PRU00023"/>
    </source>
</evidence>
<dbReference type="PANTHER" id="PTHR46224">
    <property type="entry name" value="ANKYRIN REPEAT FAMILY PROTEIN"/>
    <property type="match status" value="1"/>
</dbReference>
<dbReference type="Pfam" id="PF12796">
    <property type="entry name" value="Ank_2"/>
    <property type="match status" value="1"/>
</dbReference>
<reference evidence="4" key="3">
    <citation type="submission" date="2018-08" db="UniProtKB">
        <authorList>
            <consortium name="EnsemblPlants"/>
        </authorList>
    </citation>
    <scope>IDENTIFICATION</scope>
    <source>
        <strain evidence="4">cv. Bd21</strain>
    </source>
</reference>
<evidence type="ECO:0000313" key="5">
    <source>
        <dbReference type="Proteomes" id="UP000008810"/>
    </source>
</evidence>
<keyword evidence="2" id="KW-0812">Transmembrane</keyword>
<dbReference type="InterPro" id="IPR036770">
    <property type="entry name" value="Ankyrin_rpt-contain_sf"/>
</dbReference>
<feature type="transmembrane region" description="Helical" evidence="2">
    <location>
        <begin position="72"/>
        <end position="94"/>
    </location>
</feature>
<reference evidence="3 4" key="1">
    <citation type="journal article" date="2010" name="Nature">
        <title>Genome sequencing and analysis of the model grass Brachypodium distachyon.</title>
        <authorList>
            <consortium name="International Brachypodium Initiative"/>
        </authorList>
    </citation>
    <scope>NUCLEOTIDE SEQUENCE [LARGE SCALE GENOMIC DNA]</scope>
    <source>
        <strain evidence="3 4">Bd21</strain>
    </source>
</reference>
<proteinExistence type="predicted"/>
<dbReference type="EMBL" id="CM000883">
    <property type="protein sequence ID" value="PNT63250.1"/>
    <property type="molecule type" value="Genomic_DNA"/>
</dbReference>
<keyword evidence="5" id="KW-1185">Reference proteome</keyword>
<evidence type="ECO:0000256" key="2">
    <source>
        <dbReference type="SAM" id="Phobius"/>
    </source>
</evidence>
<dbReference type="Proteomes" id="UP000008810">
    <property type="component" value="Chromosome 4"/>
</dbReference>
<dbReference type="Gene3D" id="1.25.40.20">
    <property type="entry name" value="Ankyrin repeat-containing domain"/>
    <property type="match status" value="1"/>
</dbReference>
<keyword evidence="2" id="KW-1133">Transmembrane helix</keyword>
<dbReference type="Gramene" id="PNT63250">
    <property type="protein sequence ID" value="PNT63250"/>
    <property type="gene ID" value="BRADI_4g13451v3"/>
</dbReference>
<gene>
    <name evidence="3" type="ORF">BRADI_4g13451v3</name>
</gene>
<dbReference type="PANTHER" id="PTHR46224:SF20">
    <property type="entry name" value="OS02G0491900 PROTEIN"/>
    <property type="match status" value="1"/>
</dbReference>
<accession>A0A2K2CMJ0</accession>
<protein>
    <submittedName>
        <fullName evidence="3 4">Uncharacterized protein</fullName>
    </submittedName>
</protein>
<evidence type="ECO:0000313" key="3">
    <source>
        <dbReference type="EMBL" id="PNT63250.1"/>
    </source>
</evidence>
<name>A0A2K2CMJ0_BRADI</name>
<evidence type="ECO:0000313" key="4">
    <source>
        <dbReference type="EnsemblPlants" id="PNT63250"/>
    </source>
</evidence>
<dbReference type="ExpressionAtlas" id="A0A2K2CMJ0">
    <property type="expression patterns" value="baseline"/>
</dbReference>
<dbReference type="InterPro" id="IPR051616">
    <property type="entry name" value="Cul2-RING_E3_ligase_SR"/>
</dbReference>
<dbReference type="AlphaFoldDB" id="A0A2K2CMJ0"/>
<organism evidence="3">
    <name type="scientific">Brachypodium distachyon</name>
    <name type="common">Purple false brome</name>
    <name type="synonym">Trachynia distachya</name>
    <dbReference type="NCBI Taxonomy" id="15368"/>
    <lineage>
        <taxon>Eukaryota</taxon>
        <taxon>Viridiplantae</taxon>
        <taxon>Streptophyta</taxon>
        <taxon>Embryophyta</taxon>
        <taxon>Tracheophyta</taxon>
        <taxon>Spermatophyta</taxon>
        <taxon>Magnoliopsida</taxon>
        <taxon>Liliopsida</taxon>
        <taxon>Poales</taxon>
        <taxon>Poaceae</taxon>
        <taxon>BOP clade</taxon>
        <taxon>Pooideae</taxon>
        <taxon>Stipodae</taxon>
        <taxon>Brachypodieae</taxon>
        <taxon>Brachypodium</taxon>
    </lineage>
</organism>
<dbReference type="SUPFAM" id="SSF48403">
    <property type="entry name" value="Ankyrin repeat"/>
    <property type="match status" value="1"/>
</dbReference>
<dbReference type="EnsemblPlants" id="PNT63250">
    <property type="protein sequence ID" value="PNT63250"/>
    <property type="gene ID" value="BRADI_4g13451v3"/>
</dbReference>
<dbReference type="InParanoid" id="A0A2K2CMJ0"/>
<keyword evidence="2" id="KW-0472">Membrane</keyword>
<feature type="repeat" description="ANK" evidence="1">
    <location>
        <begin position="22"/>
        <end position="55"/>
    </location>
</feature>
<dbReference type="InterPro" id="IPR002110">
    <property type="entry name" value="Ankyrin_rpt"/>
</dbReference>
<dbReference type="OrthoDB" id="590877at2759"/>
<sequence>MVGSLKCVKLLLEAGADVDGNCKETPLMFAASNGGFTDILKCLVLVGADANVLDSLLSCTTNFISRTVQETLLGSLTANAMLIFIIYLILYHIYVLDACLDRLHAPALSFSVFKY</sequence>
<reference evidence="3" key="2">
    <citation type="submission" date="2017-06" db="EMBL/GenBank/DDBJ databases">
        <title>WGS assembly of Brachypodium distachyon.</title>
        <authorList>
            <consortium name="The International Brachypodium Initiative"/>
            <person name="Lucas S."/>
            <person name="Harmon-Smith M."/>
            <person name="Lail K."/>
            <person name="Tice H."/>
            <person name="Grimwood J."/>
            <person name="Bruce D."/>
            <person name="Barry K."/>
            <person name="Shu S."/>
            <person name="Lindquist E."/>
            <person name="Wang M."/>
            <person name="Pitluck S."/>
            <person name="Vogel J.P."/>
            <person name="Garvin D.F."/>
            <person name="Mockler T.C."/>
            <person name="Schmutz J."/>
            <person name="Rokhsar D."/>
            <person name="Bevan M.W."/>
        </authorList>
    </citation>
    <scope>NUCLEOTIDE SEQUENCE</scope>
    <source>
        <strain evidence="3">Bd21</strain>
    </source>
</reference>